<dbReference type="InterPro" id="IPR011257">
    <property type="entry name" value="DNA_glycosylase"/>
</dbReference>
<evidence type="ECO:0000256" key="1">
    <source>
        <dbReference type="ARBA" id="ARBA00022763"/>
    </source>
</evidence>
<reference evidence="4 5" key="1">
    <citation type="submission" date="2023-09" db="EMBL/GenBank/DDBJ databases">
        <title>Pangenome analysis of Batrachochytrium dendrobatidis and related Chytrids.</title>
        <authorList>
            <person name="Yacoub M.N."/>
            <person name="Stajich J.E."/>
            <person name="James T.Y."/>
        </authorList>
    </citation>
    <scope>NUCLEOTIDE SEQUENCE [LARGE SCALE GENOMIC DNA]</scope>
    <source>
        <strain evidence="4 5">JEL0888</strain>
    </source>
</reference>
<dbReference type="PANTHER" id="PTHR43003">
    <property type="entry name" value="DNA-3-METHYLADENINE GLYCOSYLASE"/>
    <property type="match status" value="1"/>
</dbReference>
<dbReference type="SMART" id="SM00478">
    <property type="entry name" value="ENDO3c"/>
    <property type="match status" value="1"/>
</dbReference>
<keyword evidence="5" id="KW-1185">Reference proteome</keyword>
<proteinExistence type="predicted"/>
<gene>
    <name evidence="4" type="ORF">HK105_206282</name>
</gene>
<dbReference type="InterPro" id="IPR003265">
    <property type="entry name" value="HhH-GPD_domain"/>
</dbReference>
<dbReference type="InterPro" id="IPR051912">
    <property type="entry name" value="Alkylbase_DNA_Glycosylase/TA"/>
</dbReference>
<evidence type="ECO:0000256" key="2">
    <source>
        <dbReference type="ARBA" id="ARBA00023204"/>
    </source>
</evidence>
<dbReference type="EMBL" id="JADGIZ020000036">
    <property type="protein sequence ID" value="KAL2914189.1"/>
    <property type="molecule type" value="Genomic_DNA"/>
</dbReference>
<dbReference type="Gene3D" id="1.10.1670.40">
    <property type="match status" value="1"/>
</dbReference>
<dbReference type="SUPFAM" id="SSF48150">
    <property type="entry name" value="DNA-glycosylase"/>
    <property type="match status" value="1"/>
</dbReference>
<protein>
    <recommendedName>
        <fullName evidence="3">HhH-GPD domain-containing protein</fullName>
    </recommendedName>
</protein>
<accession>A0ABR4N3X5</accession>
<organism evidence="4 5">
    <name type="scientific">Polyrhizophydium stewartii</name>
    <dbReference type="NCBI Taxonomy" id="2732419"/>
    <lineage>
        <taxon>Eukaryota</taxon>
        <taxon>Fungi</taxon>
        <taxon>Fungi incertae sedis</taxon>
        <taxon>Chytridiomycota</taxon>
        <taxon>Chytridiomycota incertae sedis</taxon>
        <taxon>Chytridiomycetes</taxon>
        <taxon>Rhizophydiales</taxon>
        <taxon>Rhizophydiales incertae sedis</taxon>
        <taxon>Polyrhizophydium</taxon>
    </lineage>
</organism>
<sequence>MIRTRAEYEAGLAHLAACDDRMAHIIANCTKTMFDFDSPVAQVEPFEALSRSIIYQQLSGKAASTILGRFLGLFDIATDPSSPGAVPRQTTASAPTFPTPQQVLAQTMEQLRSVGLSGRKAEYLLGLAELCKDGTITRDKIMGLSDADLSKLLCSVRGIGQWTVDMFMMFRLRRPNVLPVGDLGVRRGMTIHFTKTGAVAAKKKNELISIDDMIRLAEPWVPYRTLGSFMMWQFQDMQIPEPSN</sequence>
<dbReference type="Gene3D" id="1.10.340.30">
    <property type="entry name" value="Hypothetical protein, domain 2"/>
    <property type="match status" value="1"/>
</dbReference>
<evidence type="ECO:0000313" key="4">
    <source>
        <dbReference type="EMBL" id="KAL2914189.1"/>
    </source>
</evidence>
<name>A0ABR4N3X5_9FUNG</name>
<keyword evidence="2" id="KW-0234">DNA repair</keyword>
<comment type="caution">
    <text evidence="4">The sequence shown here is derived from an EMBL/GenBank/DDBJ whole genome shotgun (WGS) entry which is preliminary data.</text>
</comment>
<dbReference type="PANTHER" id="PTHR43003:SF5">
    <property type="entry name" value="DNA-3-METHYLADENINE GLYCOSYLASE"/>
    <property type="match status" value="1"/>
</dbReference>
<keyword evidence="1" id="KW-0227">DNA damage</keyword>
<dbReference type="Pfam" id="PF00730">
    <property type="entry name" value="HhH-GPD"/>
    <property type="match status" value="1"/>
</dbReference>
<dbReference type="Proteomes" id="UP001527925">
    <property type="component" value="Unassembled WGS sequence"/>
</dbReference>
<evidence type="ECO:0000313" key="5">
    <source>
        <dbReference type="Proteomes" id="UP001527925"/>
    </source>
</evidence>
<dbReference type="CDD" id="cd00056">
    <property type="entry name" value="ENDO3c"/>
    <property type="match status" value="1"/>
</dbReference>
<evidence type="ECO:0000259" key="3">
    <source>
        <dbReference type="SMART" id="SM00478"/>
    </source>
</evidence>
<feature type="domain" description="HhH-GPD" evidence="3">
    <location>
        <begin position="54"/>
        <end position="236"/>
    </location>
</feature>